<feature type="transmembrane region" description="Helical" evidence="1">
    <location>
        <begin position="178"/>
        <end position="211"/>
    </location>
</feature>
<keyword evidence="1" id="KW-1133">Transmembrane helix</keyword>
<keyword evidence="3" id="KW-1185">Reference proteome</keyword>
<reference evidence="2 3" key="1">
    <citation type="submission" date="2023-03" db="EMBL/GenBank/DDBJ databases">
        <authorList>
            <person name="Kaur S."/>
            <person name="Espinosa-Saiz D."/>
            <person name="Velazquez E."/>
            <person name="Menendez E."/>
            <person name="diCenzo G.C."/>
        </authorList>
    </citation>
    <scope>NUCLEOTIDE SEQUENCE [LARGE SCALE GENOMIC DNA]</scope>
    <source>
        <strain evidence="2 3">LMG 27395</strain>
    </source>
</reference>
<feature type="transmembrane region" description="Helical" evidence="1">
    <location>
        <begin position="350"/>
        <end position="370"/>
    </location>
</feature>
<keyword evidence="1" id="KW-0812">Transmembrane</keyword>
<evidence type="ECO:0000313" key="2">
    <source>
        <dbReference type="EMBL" id="WEX81607.1"/>
    </source>
</evidence>
<sequence length="548" mass="59593">MTEFKEAVASKVVMHSADLKAQLFRAATITFSAVLLSALFIRIMNYEMRKDEQLYVPPIRLLDHHRLYEDFFYNHPPGSAWLFYGLGKIAGSDQLLLNGRLGVFAAWVFLAAAIGGITYALTRSGLVSWCATVLTITNDLLLTQTGMTATNNLLPLPLSFIGLGLFVLAIRERDAKPILIAIAGLCLSIAVSFKISAVAFIPPVAIASFFLPRSYQLKERLRRIVVPLVAGGLAGGIPILVSLFSGPQRFLAHVVRYHIGPHLRYWQISDAQGEDAAISLSAKLLLARDVWLSATIAVVITVLLTLLLTALKAQTAGRLPRLRVVNGPLLVVAGALVCSAALSLVPTPSFPQYFAPPLICIPLLFALLFGGLDAEARLRMQPLVIAATLVVLVIEAPRFAQYVATITRPERWTVMRVHDAGVAIAQSIAEAGSEGKVATLSPIYPLEGNLEVYPELATGPFAYRTGDITEAELAAWYKMTSPSRIAALFDADPPGALLLGFDEVLERPMLAYAQRNGYLRSDELGFRDRYGAPVLYLRPPAHRSLAPS</sequence>
<feature type="transmembrane region" description="Helical" evidence="1">
    <location>
        <begin position="154"/>
        <end position="172"/>
    </location>
</feature>
<feature type="transmembrane region" description="Helical" evidence="1">
    <location>
        <begin position="23"/>
        <end position="41"/>
    </location>
</feature>
<evidence type="ECO:0000256" key="1">
    <source>
        <dbReference type="SAM" id="Phobius"/>
    </source>
</evidence>
<name>A0ABY8CTY0_9HYPH</name>
<feature type="transmembrane region" description="Helical" evidence="1">
    <location>
        <begin position="223"/>
        <end position="244"/>
    </location>
</feature>
<organism evidence="2 3">
    <name type="scientific">Sinorhizobium numidicum</name>
    <dbReference type="NCBI Taxonomy" id="680248"/>
    <lineage>
        <taxon>Bacteria</taxon>
        <taxon>Pseudomonadati</taxon>
        <taxon>Pseudomonadota</taxon>
        <taxon>Alphaproteobacteria</taxon>
        <taxon>Hyphomicrobiales</taxon>
        <taxon>Rhizobiaceae</taxon>
        <taxon>Sinorhizobium/Ensifer group</taxon>
        <taxon>Sinorhizobium</taxon>
    </lineage>
</organism>
<dbReference type="EMBL" id="CP120370">
    <property type="protein sequence ID" value="WEX81607.1"/>
    <property type="molecule type" value="Genomic_DNA"/>
</dbReference>
<evidence type="ECO:0008006" key="4">
    <source>
        <dbReference type="Google" id="ProtNLM"/>
    </source>
</evidence>
<gene>
    <name evidence="2" type="ORF">PYH38_001045</name>
</gene>
<dbReference type="Proteomes" id="UP001235547">
    <property type="component" value="Chromosome 2"/>
</dbReference>
<keyword evidence="1" id="KW-0472">Membrane</keyword>
<feature type="transmembrane region" description="Helical" evidence="1">
    <location>
        <begin position="323"/>
        <end position="344"/>
    </location>
</feature>
<feature type="transmembrane region" description="Helical" evidence="1">
    <location>
        <begin position="101"/>
        <end position="120"/>
    </location>
</feature>
<proteinExistence type="predicted"/>
<dbReference type="RefSeq" id="WP_280732362.1">
    <property type="nucleotide sequence ID" value="NZ_CP120367.1"/>
</dbReference>
<accession>A0ABY8CTY0</accession>
<protein>
    <recommendedName>
        <fullName evidence="4">Glycosyltransferase RgtA/B/C/D-like domain-containing protein</fullName>
    </recommendedName>
</protein>
<evidence type="ECO:0000313" key="3">
    <source>
        <dbReference type="Proteomes" id="UP001235547"/>
    </source>
</evidence>
<feature type="transmembrane region" description="Helical" evidence="1">
    <location>
        <begin position="290"/>
        <end position="311"/>
    </location>
</feature>